<protein>
    <submittedName>
        <fullName evidence="3">Putative secreted protein</fullName>
    </submittedName>
</protein>
<organism evidence="3">
    <name type="scientific">Ixodes ricinus</name>
    <name type="common">Common tick</name>
    <name type="synonym">Acarus ricinus</name>
    <dbReference type="NCBI Taxonomy" id="34613"/>
    <lineage>
        <taxon>Eukaryota</taxon>
        <taxon>Metazoa</taxon>
        <taxon>Ecdysozoa</taxon>
        <taxon>Arthropoda</taxon>
        <taxon>Chelicerata</taxon>
        <taxon>Arachnida</taxon>
        <taxon>Acari</taxon>
        <taxon>Parasitiformes</taxon>
        <taxon>Ixodida</taxon>
        <taxon>Ixodoidea</taxon>
        <taxon>Ixodidae</taxon>
        <taxon>Ixodinae</taxon>
        <taxon>Ixodes</taxon>
    </lineage>
</organism>
<feature type="region of interest" description="Disordered" evidence="1">
    <location>
        <begin position="177"/>
        <end position="209"/>
    </location>
</feature>
<feature type="region of interest" description="Disordered" evidence="1">
    <location>
        <begin position="97"/>
        <end position="119"/>
    </location>
</feature>
<name>A0A6B0V8F6_IXORI</name>
<dbReference type="EMBL" id="GIFC01016346">
    <property type="protein sequence ID" value="MXU98429.1"/>
    <property type="molecule type" value="Transcribed_RNA"/>
</dbReference>
<reference evidence="3" key="1">
    <citation type="submission" date="2019-12" db="EMBL/GenBank/DDBJ databases">
        <title>An insight into the sialome of adult female Ixodes ricinus ticks feeding for 6 days.</title>
        <authorList>
            <person name="Perner J."/>
            <person name="Ribeiro J.M.C."/>
        </authorList>
    </citation>
    <scope>NUCLEOTIDE SEQUENCE</scope>
    <source>
        <strain evidence="3">Semi-engorged</strain>
        <tissue evidence="3">Salivary glands</tissue>
    </source>
</reference>
<evidence type="ECO:0000256" key="2">
    <source>
        <dbReference type="SAM" id="Phobius"/>
    </source>
</evidence>
<evidence type="ECO:0000313" key="3">
    <source>
        <dbReference type="EMBL" id="MXU98429.1"/>
    </source>
</evidence>
<sequence>MWGSSPQVQLMVFSSVWLLASIIWFSYSVSDLGLDGRLVWGLCGGVMSPSLYGWNPPPPGNVTDSRLGVDIRCCCHSSRAALRLDGMVTERLRNRDGPRGLRWGEGEDDDGDATPMDTVRSSSKSLSIWKMSCWVSSVAPCRGARAWRGASSGGQRDRRCTECFFLRRRLPWGGCDEGAEGGLTESSPGTGLRERRSSRSSSSQPVSAGSVCTPMDSWGLCRAKIGVGLCTLAVDGRLCSPTDVEGMGVTGVEPVMVGGPTSSSASLTFAGLWLDSCRLSSSSCCRLSAALSLCSASPMSWQSGNGEVARYVGTCADSSVTSSTKNASPDSPSFM</sequence>
<keyword evidence="2" id="KW-1133">Transmembrane helix</keyword>
<keyword evidence="2" id="KW-0472">Membrane</keyword>
<feature type="transmembrane region" description="Helical" evidence="2">
    <location>
        <begin position="6"/>
        <end position="27"/>
    </location>
</feature>
<accession>A0A6B0V8F6</accession>
<keyword evidence="2" id="KW-0812">Transmembrane</keyword>
<dbReference type="AlphaFoldDB" id="A0A6B0V8F6"/>
<proteinExistence type="predicted"/>
<evidence type="ECO:0000256" key="1">
    <source>
        <dbReference type="SAM" id="MobiDB-lite"/>
    </source>
</evidence>